<accession>D1ACT9</accession>
<gene>
    <name evidence="3" type="ordered locus">Tcur_1855</name>
</gene>
<dbReference type="eggNOG" id="COG4655">
    <property type="taxonomic scope" value="Bacteria"/>
</dbReference>
<dbReference type="EMBL" id="CP001738">
    <property type="protein sequence ID" value="ACY97428.1"/>
    <property type="molecule type" value="Genomic_DNA"/>
</dbReference>
<keyword evidence="1" id="KW-0472">Membrane</keyword>
<feature type="domain" description="Putative Flp pilus-assembly TadG-like N-terminal" evidence="2">
    <location>
        <begin position="20"/>
        <end position="68"/>
    </location>
</feature>
<organism evidence="3 4">
    <name type="scientific">Thermomonospora curvata (strain ATCC 19995 / DSM 43183 / JCM 3096 / KCTC 9072 / NBRC 15933 / NCIMB 10081 / Henssen B9)</name>
    <dbReference type="NCBI Taxonomy" id="471852"/>
    <lineage>
        <taxon>Bacteria</taxon>
        <taxon>Bacillati</taxon>
        <taxon>Actinomycetota</taxon>
        <taxon>Actinomycetes</taxon>
        <taxon>Streptosporangiales</taxon>
        <taxon>Thermomonosporaceae</taxon>
        <taxon>Thermomonospora</taxon>
    </lineage>
</organism>
<keyword evidence="1" id="KW-0812">Transmembrane</keyword>
<dbReference type="AlphaFoldDB" id="D1ACT9"/>
<dbReference type="STRING" id="471852.Tcur_1855"/>
<protein>
    <recommendedName>
        <fullName evidence="2">Putative Flp pilus-assembly TadG-like N-terminal domain-containing protein</fullName>
    </recommendedName>
</protein>
<evidence type="ECO:0000256" key="1">
    <source>
        <dbReference type="SAM" id="Phobius"/>
    </source>
</evidence>
<keyword evidence="4" id="KW-1185">Reference proteome</keyword>
<proteinExistence type="predicted"/>
<dbReference type="Pfam" id="PF13400">
    <property type="entry name" value="Tad"/>
    <property type="match status" value="1"/>
</dbReference>
<reference evidence="3 4" key="1">
    <citation type="journal article" date="2011" name="Stand. Genomic Sci.">
        <title>Complete genome sequence of Thermomonospora curvata type strain (B9).</title>
        <authorList>
            <person name="Chertkov O."/>
            <person name="Sikorski J."/>
            <person name="Nolan M."/>
            <person name="Lapidus A."/>
            <person name="Lucas S."/>
            <person name="Del Rio T.G."/>
            <person name="Tice H."/>
            <person name="Cheng J.F."/>
            <person name="Goodwin L."/>
            <person name="Pitluck S."/>
            <person name="Liolios K."/>
            <person name="Ivanova N."/>
            <person name="Mavromatis K."/>
            <person name="Mikhailova N."/>
            <person name="Ovchinnikova G."/>
            <person name="Pati A."/>
            <person name="Chen A."/>
            <person name="Palaniappan K."/>
            <person name="Djao O.D."/>
            <person name="Land M."/>
            <person name="Hauser L."/>
            <person name="Chang Y.J."/>
            <person name="Jeffries C.D."/>
            <person name="Brettin T."/>
            <person name="Han C."/>
            <person name="Detter J.C."/>
            <person name="Rohde M."/>
            <person name="Goker M."/>
            <person name="Woyke T."/>
            <person name="Bristow J."/>
            <person name="Eisen J.A."/>
            <person name="Markowitz V."/>
            <person name="Hugenholtz P."/>
            <person name="Klenk H.P."/>
            <person name="Kyrpides N.C."/>
        </authorList>
    </citation>
    <scope>NUCLEOTIDE SEQUENCE [LARGE SCALE GENOMIC DNA]</scope>
    <source>
        <strain evidence="4">ATCC 19995 / DSM 43183 / JCM 3096 / KCTC 9072 / NBRC 15933 / NCIMB 10081 / Henssen B9</strain>
    </source>
</reference>
<evidence type="ECO:0000313" key="4">
    <source>
        <dbReference type="Proteomes" id="UP000001918"/>
    </source>
</evidence>
<evidence type="ECO:0000259" key="2">
    <source>
        <dbReference type="Pfam" id="PF13400"/>
    </source>
</evidence>
<sequence length="382" mass="39849">MPQLKLPVPGRIPPPQRDEGAVTTLFALLLSSLIVVGMLALVVDIGRLYIEREELQNGADSAALAAARGCAQDERCDPSDLLSAAAAAARANARDGAAQTTLRCLRVAGVTPMTCPYDDTQLTRCVGPRPSSGNFVEIRTSTETEDGSTLLPATFGSALLGESYQGTRAMACARAAWGALSAHPRAFRLGVHSCVFEGSPAPAFVPLEQIKAGTPDPAGETGVHRGLCAAEGSSPPEDDSVFAWLGASGDDCFQKLEAGTAQPGSEITPGWAAACRVDGRELTLDALFSENREPLVLPVYEPAAESGGGNAYHIVGFAYFLPTGYWFGPHDFQNSWSTGSDCDMADAETPQPCLIGFFTKGTLVGAVGPGDGYGLQAIQLIG</sequence>
<dbReference type="KEGG" id="tcu:Tcur_1855"/>
<evidence type="ECO:0000313" key="3">
    <source>
        <dbReference type="EMBL" id="ACY97428.1"/>
    </source>
</evidence>
<dbReference type="Proteomes" id="UP000001918">
    <property type="component" value="Chromosome"/>
</dbReference>
<dbReference type="HOGENOM" id="CLU_803274_0_0_11"/>
<dbReference type="InterPro" id="IPR028087">
    <property type="entry name" value="Tad_N"/>
</dbReference>
<name>D1ACT9_THECD</name>
<feature type="transmembrane region" description="Helical" evidence="1">
    <location>
        <begin position="20"/>
        <end position="43"/>
    </location>
</feature>
<keyword evidence="1" id="KW-1133">Transmembrane helix</keyword>